<keyword evidence="3" id="KW-1185">Reference proteome</keyword>
<reference evidence="3" key="1">
    <citation type="submission" date="2015-10" db="EMBL/GenBank/DDBJ databases">
        <authorList>
            <person name="Regsiter A."/>
            <person name="william w."/>
        </authorList>
    </citation>
    <scope>NUCLEOTIDE SEQUENCE [LARGE SCALE GENOMIC DNA]</scope>
</reference>
<dbReference type="STRING" id="671072.PL921460016"/>
<feature type="coiled-coil region" evidence="1">
    <location>
        <begin position="95"/>
        <end position="122"/>
    </location>
</feature>
<gene>
    <name evidence="2" type="ORF">PL921460016</name>
</gene>
<dbReference type="RefSeq" id="WP_072716958.1">
    <property type="nucleotide sequence ID" value="NZ_LN889762.1"/>
</dbReference>
<proteinExistence type="predicted"/>
<accession>A0A1J1LN41</accession>
<dbReference type="Proteomes" id="UP000184315">
    <property type="component" value="Unassembled WGS sequence"/>
</dbReference>
<evidence type="ECO:0000313" key="2">
    <source>
        <dbReference type="EMBL" id="CUR33907.1"/>
    </source>
</evidence>
<organism evidence="2 3">
    <name type="scientific">Planktothrix tepida PCC 9214</name>
    <dbReference type="NCBI Taxonomy" id="671072"/>
    <lineage>
        <taxon>Bacteria</taxon>
        <taxon>Bacillati</taxon>
        <taxon>Cyanobacteriota</taxon>
        <taxon>Cyanophyceae</taxon>
        <taxon>Oscillatoriophycideae</taxon>
        <taxon>Oscillatoriales</taxon>
        <taxon>Microcoleaceae</taxon>
        <taxon>Planktothrix</taxon>
    </lineage>
</organism>
<evidence type="ECO:0000313" key="3">
    <source>
        <dbReference type="Proteomes" id="UP000184315"/>
    </source>
</evidence>
<dbReference type="EMBL" id="CZDF01000166">
    <property type="protein sequence ID" value="CUR33907.1"/>
    <property type="molecule type" value="Genomic_DNA"/>
</dbReference>
<name>A0A1J1LN41_9CYAN</name>
<keyword evidence="1" id="KW-0175">Coiled coil</keyword>
<evidence type="ECO:0000256" key="1">
    <source>
        <dbReference type="SAM" id="Coils"/>
    </source>
</evidence>
<sequence>MPDKILSEIIENVLALLRIARNELTSSNWKESDFANAQDRKNIQKIKTASNIFLQELRYIEESIYARYYKKVCNARSKGNIDFNLIEEMSWLDLYKAVYEENKILQRENDQLKKELRQLKGEEPISHPVDELLKAKTPNIRMPSARRYEQLCLIYDELARYGVKILSAEQSIITYFPLEKNGDHSAALYLYDQERKMGYKSGWVIEPLDPEQKELTGEWEGYTLARITGMIKWSREFSIL</sequence>
<dbReference type="AlphaFoldDB" id="A0A1J1LN41"/>
<protein>
    <submittedName>
        <fullName evidence="2">Uncharacterized protein</fullName>
    </submittedName>
</protein>